<keyword evidence="2" id="KW-1185">Reference proteome</keyword>
<evidence type="ECO:0008006" key="3">
    <source>
        <dbReference type="Google" id="ProtNLM"/>
    </source>
</evidence>
<comment type="caution">
    <text evidence="1">The sequence shown here is derived from an EMBL/GenBank/DDBJ whole genome shotgun (WGS) entry which is preliminary data.</text>
</comment>
<dbReference type="RefSeq" id="WP_069647030.1">
    <property type="nucleotide sequence ID" value="NZ_MIJZ01000015.1"/>
</dbReference>
<accession>A0A1E5GDL3</accession>
<dbReference type="STRING" id="903984.BCR21_13405"/>
<sequence length="296" mass="34262">MKKSYECLNSSLVFSLNSLGIIINPSDLYIIGEGYDFCYSSNYLGANQKKNSYLALNRLDIYFNEFRVSKSNFKNFISYMSTKSTYSLIIKVSSIIICCYSNIKKISDNTHYINIVGISEDKKKIFIHDGFIPDLQHSTFVGWIDIEVLFSNSSEILTGLLISKPSHKIDVNKLTVEMFPKVISKLVKNPLTIKHLKNYLEINSLTNLNYDLRFYGFIASRKFIRDYYATLYYKEFYIDKADEIIKAWDAFCLFILKMSIRDNKNLSLILSKYTPVLEKESKLLNKIYNISKGSEG</sequence>
<reference evidence="2" key="1">
    <citation type="submission" date="2016-09" db="EMBL/GenBank/DDBJ databases">
        <authorList>
            <person name="Gulvik C.A."/>
        </authorList>
    </citation>
    <scope>NUCLEOTIDE SEQUENCE [LARGE SCALE GENOMIC DNA]</scope>
    <source>
        <strain evidence="2">DSM 23328</strain>
    </source>
</reference>
<dbReference type="Proteomes" id="UP000094068">
    <property type="component" value="Unassembled WGS sequence"/>
</dbReference>
<proteinExistence type="predicted"/>
<evidence type="ECO:0000313" key="1">
    <source>
        <dbReference type="EMBL" id="OEG10340.1"/>
    </source>
</evidence>
<protein>
    <recommendedName>
        <fullName evidence="3">Butirosin biosynthesis protein H N-terminal domain-containing protein</fullName>
    </recommendedName>
</protein>
<gene>
    <name evidence="1" type="ORF">BCR21_13405</name>
</gene>
<dbReference type="AlphaFoldDB" id="A0A1E5GDL3"/>
<dbReference type="EMBL" id="MIJZ01000015">
    <property type="protein sequence ID" value="OEG10340.1"/>
    <property type="molecule type" value="Genomic_DNA"/>
</dbReference>
<organism evidence="1 2">
    <name type="scientific">Enterococcus ureasiticus</name>
    <dbReference type="NCBI Taxonomy" id="903984"/>
    <lineage>
        <taxon>Bacteria</taxon>
        <taxon>Bacillati</taxon>
        <taxon>Bacillota</taxon>
        <taxon>Bacilli</taxon>
        <taxon>Lactobacillales</taxon>
        <taxon>Enterococcaceae</taxon>
        <taxon>Enterococcus</taxon>
    </lineage>
</organism>
<name>A0A1E5GDL3_9ENTE</name>
<evidence type="ECO:0000313" key="2">
    <source>
        <dbReference type="Proteomes" id="UP000094068"/>
    </source>
</evidence>